<reference evidence="2" key="1">
    <citation type="journal article" date="2014" name="Front. Microbiol.">
        <title>High frequency of phylogenetically diverse reductive dehalogenase-homologous genes in deep subseafloor sedimentary metagenomes.</title>
        <authorList>
            <person name="Kawai M."/>
            <person name="Futagami T."/>
            <person name="Toyoda A."/>
            <person name="Takaki Y."/>
            <person name="Nishi S."/>
            <person name="Hori S."/>
            <person name="Arai W."/>
            <person name="Tsubouchi T."/>
            <person name="Morono Y."/>
            <person name="Uchiyama I."/>
            <person name="Ito T."/>
            <person name="Fujiyama A."/>
            <person name="Inagaki F."/>
            <person name="Takami H."/>
        </authorList>
    </citation>
    <scope>NUCLEOTIDE SEQUENCE</scope>
    <source>
        <strain evidence="2">Expedition CK06-06</strain>
    </source>
</reference>
<protein>
    <recommendedName>
        <fullName evidence="1">Metallo-beta-lactamase domain-containing protein</fullName>
    </recommendedName>
</protein>
<dbReference type="Pfam" id="PF12706">
    <property type="entry name" value="Lactamase_B_2"/>
    <property type="match status" value="1"/>
</dbReference>
<dbReference type="GO" id="GO:0008270">
    <property type="term" value="F:zinc ion binding"/>
    <property type="evidence" value="ECO:0007669"/>
    <property type="project" value="InterPro"/>
</dbReference>
<dbReference type="SUPFAM" id="SSF56281">
    <property type="entry name" value="Metallo-hydrolase/oxidoreductase"/>
    <property type="match status" value="1"/>
</dbReference>
<evidence type="ECO:0000313" key="2">
    <source>
        <dbReference type="EMBL" id="GAF70042.1"/>
    </source>
</evidence>
<dbReference type="EMBL" id="BARS01003912">
    <property type="protein sequence ID" value="GAF70042.1"/>
    <property type="molecule type" value="Genomic_DNA"/>
</dbReference>
<dbReference type="PANTHER" id="PTHR15032:SF4">
    <property type="entry name" value="N-ACYL-PHOSPHATIDYLETHANOLAMINE-HYDROLYZING PHOSPHOLIPASE D"/>
    <property type="match status" value="1"/>
</dbReference>
<name>X0S293_9ZZZZ</name>
<dbReference type="PIRSF" id="PIRSF038896">
    <property type="entry name" value="NAPE-PLD"/>
    <property type="match status" value="1"/>
</dbReference>
<comment type="caution">
    <text evidence="2">The sequence shown here is derived from an EMBL/GenBank/DDBJ whole genome shotgun (WGS) entry which is preliminary data.</text>
</comment>
<proteinExistence type="predicted"/>
<gene>
    <name evidence="2" type="ORF">S01H1_07603</name>
</gene>
<dbReference type="InterPro" id="IPR024884">
    <property type="entry name" value="NAPE-PLD"/>
</dbReference>
<feature type="domain" description="Metallo-beta-lactamase" evidence="1">
    <location>
        <begin position="45"/>
        <end position="247"/>
    </location>
</feature>
<dbReference type="Gene3D" id="3.60.15.10">
    <property type="entry name" value="Ribonuclease Z/Hydroxyacylglutathione hydrolase-like"/>
    <property type="match status" value="1"/>
</dbReference>
<evidence type="ECO:0000259" key="1">
    <source>
        <dbReference type="Pfam" id="PF12706"/>
    </source>
</evidence>
<dbReference type="InterPro" id="IPR036866">
    <property type="entry name" value="RibonucZ/Hydroxyglut_hydro"/>
</dbReference>
<dbReference type="AlphaFoldDB" id="X0S293"/>
<dbReference type="PANTHER" id="PTHR15032">
    <property type="entry name" value="N-ACYL-PHOSPHATIDYLETHANOLAMINE-HYDROLYZING PHOSPHOLIPASE D"/>
    <property type="match status" value="1"/>
</dbReference>
<dbReference type="InterPro" id="IPR001279">
    <property type="entry name" value="Metallo-B-lactamas"/>
</dbReference>
<organism evidence="2">
    <name type="scientific">marine sediment metagenome</name>
    <dbReference type="NCBI Taxonomy" id="412755"/>
    <lineage>
        <taxon>unclassified sequences</taxon>
        <taxon>metagenomes</taxon>
        <taxon>ecological metagenomes</taxon>
    </lineage>
</organism>
<dbReference type="GO" id="GO:0070290">
    <property type="term" value="F:N-acylphosphatidylethanolamine-specific phospholipase D activity"/>
    <property type="evidence" value="ECO:0007669"/>
    <property type="project" value="InterPro"/>
</dbReference>
<sequence>MLSSTPYYRVDTSDTPRDPNAWSDEAFTVSWVGHATVLINFYGTTILTDPVLLKRLAPPYLGGQRNLGIRRITECPYEFQDLPPIDLVLLSHAHHDHWDTASLKFFNESTDAIIPRETMDLIPKGHFGNVTELDWGQSQSVGELTVRAFKVQHWGYRGGKPKGARGYNGYVLSKRGTKIVFFGDSAYHDRSSMRRPVNWVERVGAGPYDLCILPIGDYVYRHNHMSPEEAWSIYKQLGGKKFLAIHWRTFILSPVPIQEPIERLWKVAQEEVKDIICSTPGEAVRVK</sequence>
<dbReference type="GO" id="GO:0005737">
    <property type="term" value="C:cytoplasm"/>
    <property type="evidence" value="ECO:0007669"/>
    <property type="project" value="TreeGrafter"/>
</dbReference>
<accession>X0S293</accession>